<dbReference type="SUPFAM" id="SSF51735">
    <property type="entry name" value="NAD(P)-binding Rossmann-fold domains"/>
    <property type="match status" value="1"/>
</dbReference>
<reference evidence="1 2" key="1">
    <citation type="submission" date="2019-06" db="EMBL/GenBank/DDBJ databases">
        <authorList>
            <person name="Palmer J.M."/>
        </authorList>
    </citation>
    <scope>NUCLEOTIDE SEQUENCE [LARGE SCALE GENOMIC DNA]</scope>
    <source>
        <strain evidence="1 2">TWF703</strain>
    </source>
</reference>
<proteinExistence type="predicted"/>
<name>A0A7C8JYB5_ORBOL</name>
<dbReference type="AlphaFoldDB" id="A0A7C8JYB5"/>
<dbReference type="Gene3D" id="3.40.50.720">
    <property type="entry name" value="NAD(P)-binding Rossmann-like Domain"/>
    <property type="match status" value="1"/>
</dbReference>
<evidence type="ECO:0000313" key="2">
    <source>
        <dbReference type="Proteomes" id="UP000480548"/>
    </source>
</evidence>
<comment type="caution">
    <text evidence="1">The sequence shown here is derived from an EMBL/GenBank/DDBJ whole genome shotgun (WGS) entry which is preliminary data.</text>
</comment>
<accession>A0A7C8JYB5</accession>
<protein>
    <recommendedName>
        <fullName evidence="3">NAD(P)-binding domain-containing protein</fullName>
    </recommendedName>
</protein>
<dbReference type="InterPro" id="IPR036291">
    <property type="entry name" value="NAD(P)-bd_dom_sf"/>
</dbReference>
<dbReference type="PANTHER" id="PTHR14097">
    <property type="entry name" value="OXIDOREDUCTASE HTATIP2"/>
    <property type="match status" value="1"/>
</dbReference>
<evidence type="ECO:0008006" key="3">
    <source>
        <dbReference type="Google" id="ProtNLM"/>
    </source>
</evidence>
<gene>
    <name evidence="1" type="ORF">TWF703_003501</name>
</gene>
<dbReference type="Proteomes" id="UP000480548">
    <property type="component" value="Unassembled WGS sequence"/>
</dbReference>
<organism evidence="1 2">
    <name type="scientific">Orbilia oligospora</name>
    <name type="common">Nematode-trapping fungus</name>
    <name type="synonym">Arthrobotrys oligospora</name>
    <dbReference type="NCBI Taxonomy" id="2813651"/>
    <lineage>
        <taxon>Eukaryota</taxon>
        <taxon>Fungi</taxon>
        <taxon>Dikarya</taxon>
        <taxon>Ascomycota</taxon>
        <taxon>Pezizomycotina</taxon>
        <taxon>Orbiliomycetes</taxon>
        <taxon>Orbiliales</taxon>
        <taxon>Orbiliaceae</taxon>
        <taxon>Orbilia</taxon>
    </lineage>
</organism>
<evidence type="ECO:0000313" key="1">
    <source>
        <dbReference type="EMBL" id="KAF3139920.1"/>
    </source>
</evidence>
<dbReference type="PANTHER" id="PTHR14097:SF9">
    <property type="entry name" value="EPIMERASE, PUTATIVE (AFU_ORTHOLOGUE AFUA_8G07320)-RELATED"/>
    <property type="match status" value="1"/>
</dbReference>
<dbReference type="EMBL" id="WIQZ01000018">
    <property type="protein sequence ID" value="KAF3139920.1"/>
    <property type="molecule type" value="Genomic_DNA"/>
</dbReference>
<sequence length="233" mass="26288">MKVIVTGGTGFLGAEILRQCVANPEITSIIALARRDLSQEWQAEKKITTLKIKDFGTYSPEDLKVLEGAEGCFWALGTTPDKARHMTNEELKTVNEDWPTNAAKAWSQWPLPDGKVFRFVFTSGSLVPSPEDLDQKLWFGEYMRKGRAYTEQNLLRIAKEGKLDAYVAKPGFITTGTPLFGRLTFGKWWVSKEAMTAGYLDLLLHGNEKKVFWNDDLRHLGAEAQKKFAAKNR</sequence>